<name>A0AC61RJW9_9BACT</name>
<protein>
    <submittedName>
        <fullName evidence="1">Sodium-dependent transporter</fullName>
    </submittedName>
</protein>
<reference evidence="1" key="1">
    <citation type="submission" date="2019-04" db="EMBL/GenBank/DDBJ databases">
        <title>Microbes associate with the intestines of laboratory mice.</title>
        <authorList>
            <person name="Navarre W."/>
            <person name="Wong E."/>
            <person name="Huang K."/>
            <person name="Tropini C."/>
            <person name="Ng K."/>
            <person name="Yu B."/>
        </authorList>
    </citation>
    <scope>NUCLEOTIDE SEQUENCE</scope>
    <source>
        <strain evidence="1">NM04_E33</strain>
    </source>
</reference>
<sequence length="458" mass="49771">MANKVKFGSRIGLIAATVGSAVGLGNVWRFPAEAQSNGGAAFLILYIFCVLLLGIPVMLAEFSLGRGTGSDAVGAFSRLSPRKKWWVTGAVAILASYLILSFYMVVAGWTLEYFWQSVTGNLYTPVAGAENAADPLAESFHARMGEYITGSWKPLVMTYLMIAFNLVILLKGVQKGIEKVSNVMMPVLFLLLLVFAGVAMTFPKAFDGLAFFLNPDFSKITPGVVINALGQAFFSLSLGMGILITYSGYFPKKTNLASTAVTVAGLDLLVAILMGFIIFPAVMSFGLSDESLEGATLVFVTLPEVFARMPFTQFWSALFFLLLMVAALTSTISLAEVSIAFMQDHFGMKRVKACLVVMLPLAVLSTFCSLSQGVLSDFKMFGLNLFDFLDTVATNYMLPTVAILTCLYIGWFAPKDFFRKELDNNGSMAARYIPAVLFIIRYIAPLLISIILLTKIIG</sequence>
<accession>A0AC61RJW9</accession>
<proteinExistence type="predicted"/>
<dbReference type="EMBL" id="SRYB01000010">
    <property type="protein sequence ID" value="TGY78836.1"/>
    <property type="molecule type" value="Genomic_DNA"/>
</dbReference>
<evidence type="ECO:0000313" key="1">
    <source>
        <dbReference type="EMBL" id="TGY78836.1"/>
    </source>
</evidence>
<gene>
    <name evidence="1" type="ORF">E5331_08510</name>
</gene>
<evidence type="ECO:0000313" key="2">
    <source>
        <dbReference type="Proteomes" id="UP000306319"/>
    </source>
</evidence>
<dbReference type="Proteomes" id="UP000306319">
    <property type="component" value="Unassembled WGS sequence"/>
</dbReference>
<keyword evidence="2" id="KW-1185">Reference proteome</keyword>
<organism evidence="1 2">
    <name type="scientific">Lepagella muris</name>
    <dbReference type="NCBI Taxonomy" id="3032870"/>
    <lineage>
        <taxon>Bacteria</taxon>
        <taxon>Pseudomonadati</taxon>
        <taxon>Bacteroidota</taxon>
        <taxon>Bacteroidia</taxon>
        <taxon>Bacteroidales</taxon>
        <taxon>Muribaculaceae</taxon>
        <taxon>Lepagella</taxon>
    </lineage>
</organism>
<comment type="caution">
    <text evidence="1">The sequence shown here is derived from an EMBL/GenBank/DDBJ whole genome shotgun (WGS) entry which is preliminary data.</text>
</comment>